<protein>
    <recommendedName>
        <fullName evidence="1">non-specific serine/threonine protein kinase</fullName>
        <ecNumber evidence="1">2.7.11.1</ecNumber>
    </recommendedName>
</protein>
<dbReference type="GO" id="GO:0005524">
    <property type="term" value="F:ATP binding"/>
    <property type="evidence" value="ECO:0007669"/>
    <property type="project" value="UniProtKB-KW"/>
</dbReference>
<evidence type="ECO:0000256" key="7">
    <source>
        <dbReference type="ARBA" id="ARBA00047899"/>
    </source>
</evidence>
<dbReference type="PANTHER" id="PTHR43671:SF98">
    <property type="entry name" value="SERINE_THREONINE-PROTEIN KINASE NEK11"/>
    <property type="match status" value="1"/>
</dbReference>
<evidence type="ECO:0000256" key="1">
    <source>
        <dbReference type="ARBA" id="ARBA00012513"/>
    </source>
</evidence>
<evidence type="ECO:0000256" key="9">
    <source>
        <dbReference type="SAM" id="MobiDB-lite"/>
    </source>
</evidence>
<comment type="caution">
    <text evidence="11">The sequence shown here is derived from an EMBL/GenBank/DDBJ whole genome shotgun (WGS) entry which is preliminary data.</text>
</comment>
<evidence type="ECO:0000256" key="6">
    <source>
        <dbReference type="ARBA" id="ARBA00022840"/>
    </source>
</evidence>
<evidence type="ECO:0000256" key="4">
    <source>
        <dbReference type="ARBA" id="ARBA00022741"/>
    </source>
</evidence>
<feature type="compositionally biased region" description="Low complexity" evidence="9">
    <location>
        <begin position="333"/>
        <end position="344"/>
    </location>
</feature>
<dbReference type="InterPro" id="IPR008271">
    <property type="entry name" value="Ser/Thr_kinase_AS"/>
</dbReference>
<keyword evidence="6" id="KW-0067">ATP-binding</keyword>
<reference evidence="11" key="1">
    <citation type="submission" date="2022-07" db="EMBL/GenBank/DDBJ databases">
        <title>Draft genome sequence of Zalerion maritima ATCC 34329, a (micro)plastics degrading marine fungus.</title>
        <authorList>
            <person name="Paco A."/>
            <person name="Goncalves M.F.M."/>
            <person name="Rocha-Santos T.A.P."/>
            <person name="Alves A."/>
        </authorList>
    </citation>
    <scope>NUCLEOTIDE SEQUENCE</scope>
    <source>
        <strain evidence="11">ATCC 34329</strain>
    </source>
</reference>
<dbReference type="Proteomes" id="UP001201980">
    <property type="component" value="Unassembled WGS sequence"/>
</dbReference>
<sequence>MMMMQEQGQQCEQSPNEAQHEIESLHPAWRHAVDKYTGRVKFYRKEGSKDDAQTENPTLYALPTPWELRGNVGLFEDETGRMVVDEWFYYNPRTKETRRGPRPGKGKGMGRGRGRVEWGGPSGGVTPDMLVPLGGETPRKGKGHGHGHERGHAGYPPPRPLAGPTPSSGPDSGRKFLASSHFGTPIPLRNSPTAFSIESGTSVLRRRAIGDSPSVLQSQYDILGTIDPGSSAGAPLLPDRARGAKAGEAIGGMNSGVFVVKSRQNSRLFVRKDLSAGSEFLARYMRREVRLTRDLMHCGLVAYVDAAVEGGDERDGGDVWLLLRPENSPPPSTSSFFFSSSPSPAKGRKEPGADKLSSFLNGANPLRATVIMEYCDLGSLGDLTRRLATVRRNAGEERVPEGFVWHAFVALADALAFLRTGRSLGATKSLRKESGMGMGRDGAWKALVHGDVKPDNVFLRSRSGGAAEGTMGEREVKYPYVVLADWGLARSEEGADVEDRVETAGGKNVWALSGSWVFHGPELAFDPYPPANAAQLQAGPHTTKSDVWALAACIFCLCERDNMAHIARSVPRTKQKNMPPPKEFLQGRAAKLQSLDLNDGKEVYSEILQMCIRYAGHPLPEERPGAEELLGELREGSKAWRRGMKEMGVNGGGGARGGDKQVLVKLLPVRVL</sequence>
<dbReference type="Gene3D" id="1.10.510.10">
    <property type="entry name" value="Transferase(Phosphotransferase) domain 1"/>
    <property type="match status" value="1"/>
</dbReference>
<organism evidence="11 12">
    <name type="scientific">Zalerion maritima</name>
    <dbReference type="NCBI Taxonomy" id="339359"/>
    <lineage>
        <taxon>Eukaryota</taxon>
        <taxon>Fungi</taxon>
        <taxon>Dikarya</taxon>
        <taxon>Ascomycota</taxon>
        <taxon>Pezizomycotina</taxon>
        <taxon>Sordariomycetes</taxon>
        <taxon>Lulworthiomycetidae</taxon>
        <taxon>Lulworthiales</taxon>
        <taxon>Lulworthiaceae</taxon>
        <taxon>Zalerion</taxon>
    </lineage>
</organism>
<evidence type="ECO:0000256" key="5">
    <source>
        <dbReference type="ARBA" id="ARBA00022777"/>
    </source>
</evidence>
<keyword evidence="2" id="KW-0723">Serine/threonine-protein kinase</keyword>
<dbReference type="PROSITE" id="PS00108">
    <property type="entry name" value="PROTEIN_KINASE_ST"/>
    <property type="match status" value="1"/>
</dbReference>
<feature type="compositionally biased region" description="Basic residues" evidence="9">
    <location>
        <begin position="100"/>
        <end position="113"/>
    </location>
</feature>
<dbReference type="GO" id="GO:0004674">
    <property type="term" value="F:protein serine/threonine kinase activity"/>
    <property type="evidence" value="ECO:0007669"/>
    <property type="project" value="UniProtKB-KW"/>
</dbReference>
<evidence type="ECO:0000256" key="8">
    <source>
        <dbReference type="ARBA" id="ARBA00048679"/>
    </source>
</evidence>
<name>A0AAD5RPB0_9PEZI</name>
<feature type="compositionally biased region" description="Low complexity" evidence="9">
    <location>
        <begin position="1"/>
        <end position="13"/>
    </location>
</feature>
<comment type="catalytic activity">
    <reaction evidence="8">
        <text>L-seryl-[protein] + ATP = O-phospho-L-seryl-[protein] + ADP + H(+)</text>
        <dbReference type="Rhea" id="RHEA:17989"/>
        <dbReference type="Rhea" id="RHEA-COMP:9863"/>
        <dbReference type="Rhea" id="RHEA-COMP:11604"/>
        <dbReference type="ChEBI" id="CHEBI:15378"/>
        <dbReference type="ChEBI" id="CHEBI:29999"/>
        <dbReference type="ChEBI" id="CHEBI:30616"/>
        <dbReference type="ChEBI" id="CHEBI:83421"/>
        <dbReference type="ChEBI" id="CHEBI:456216"/>
        <dbReference type="EC" id="2.7.11.1"/>
    </reaction>
</comment>
<feature type="domain" description="Protein kinase" evidence="10">
    <location>
        <begin position="244"/>
        <end position="641"/>
    </location>
</feature>
<proteinExistence type="predicted"/>
<dbReference type="EC" id="2.7.11.1" evidence="1"/>
<dbReference type="PROSITE" id="PS50011">
    <property type="entry name" value="PROTEIN_KINASE_DOM"/>
    <property type="match status" value="1"/>
</dbReference>
<dbReference type="AlphaFoldDB" id="A0AAD5RPB0"/>
<keyword evidence="4" id="KW-0547">Nucleotide-binding</keyword>
<evidence type="ECO:0000256" key="3">
    <source>
        <dbReference type="ARBA" id="ARBA00022679"/>
    </source>
</evidence>
<dbReference type="PANTHER" id="PTHR43671">
    <property type="entry name" value="SERINE/THREONINE-PROTEIN KINASE NEK"/>
    <property type="match status" value="1"/>
</dbReference>
<dbReference type="EMBL" id="JAKWBI020000163">
    <property type="protein sequence ID" value="KAJ2900994.1"/>
    <property type="molecule type" value="Genomic_DNA"/>
</dbReference>
<dbReference type="SMART" id="SM00220">
    <property type="entry name" value="S_TKc"/>
    <property type="match status" value="1"/>
</dbReference>
<dbReference type="SUPFAM" id="SSF56112">
    <property type="entry name" value="Protein kinase-like (PK-like)"/>
    <property type="match status" value="1"/>
</dbReference>
<keyword evidence="3" id="KW-0808">Transferase</keyword>
<accession>A0AAD5RPB0</accession>
<feature type="region of interest" description="Disordered" evidence="9">
    <location>
        <begin position="95"/>
        <end position="185"/>
    </location>
</feature>
<gene>
    <name evidence="11" type="ORF">MKZ38_002178</name>
</gene>
<feature type="region of interest" description="Disordered" evidence="9">
    <location>
        <begin position="1"/>
        <end position="20"/>
    </location>
</feature>
<dbReference type="GO" id="GO:0005634">
    <property type="term" value="C:nucleus"/>
    <property type="evidence" value="ECO:0007669"/>
    <property type="project" value="TreeGrafter"/>
</dbReference>
<dbReference type="InterPro" id="IPR011009">
    <property type="entry name" value="Kinase-like_dom_sf"/>
</dbReference>
<keyword evidence="12" id="KW-1185">Reference proteome</keyword>
<comment type="catalytic activity">
    <reaction evidence="7">
        <text>L-threonyl-[protein] + ATP = O-phospho-L-threonyl-[protein] + ADP + H(+)</text>
        <dbReference type="Rhea" id="RHEA:46608"/>
        <dbReference type="Rhea" id="RHEA-COMP:11060"/>
        <dbReference type="Rhea" id="RHEA-COMP:11605"/>
        <dbReference type="ChEBI" id="CHEBI:15378"/>
        <dbReference type="ChEBI" id="CHEBI:30013"/>
        <dbReference type="ChEBI" id="CHEBI:30616"/>
        <dbReference type="ChEBI" id="CHEBI:61977"/>
        <dbReference type="ChEBI" id="CHEBI:456216"/>
        <dbReference type="EC" id="2.7.11.1"/>
    </reaction>
</comment>
<evidence type="ECO:0000313" key="12">
    <source>
        <dbReference type="Proteomes" id="UP001201980"/>
    </source>
</evidence>
<evidence type="ECO:0000259" key="10">
    <source>
        <dbReference type="PROSITE" id="PS50011"/>
    </source>
</evidence>
<keyword evidence="5" id="KW-0418">Kinase</keyword>
<dbReference type="InterPro" id="IPR000719">
    <property type="entry name" value="Prot_kinase_dom"/>
</dbReference>
<evidence type="ECO:0000256" key="2">
    <source>
        <dbReference type="ARBA" id="ARBA00022527"/>
    </source>
</evidence>
<evidence type="ECO:0000313" key="11">
    <source>
        <dbReference type="EMBL" id="KAJ2900994.1"/>
    </source>
</evidence>
<feature type="region of interest" description="Disordered" evidence="9">
    <location>
        <begin position="329"/>
        <end position="353"/>
    </location>
</feature>
<dbReference type="InterPro" id="IPR050660">
    <property type="entry name" value="NEK_Ser/Thr_kinase"/>
</dbReference>